<evidence type="ECO:0000313" key="2">
    <source>
        <dbReference type="Proteomes" id="UP000305202"/>
    </source>
</evidence>
<gene>
    <name evidence="1" type="ORF">FCN80_24125</name>
</gene>
<dbReference type="Proteomes" id="UP000305202">
    <property type="component" value="Unassembled WGS sequence"/>
</dbReference>
<organism evidence="1 2">
    <name type="scientific">Martelella alba</name>
    <dbReference type="NCBI Taxonomy" id="2590451"/>
    <lineage>
        <taxon>Bacteria</taxon>
        <taxon>Pseudomonadati</taxon>
        <taxon>Pseudomonadota</taxon>
        <taxon>Alphaproteobacteria</taxon>
        <taxon>Hyphomicrobiales</taxon>
        <taxon>Aurantimonadaceae</taxon>
        <taxon>Martelella</taxon>
    </lineage>
</organism>
<dbReference type="EMBL" id="SZPQ01000063">
    <property type="protein sequence ID" value="TKI02733.1"/>
    <property type="molecule type" value="Genomic_DNA"/>
</dbReference>
<protein>
    <submittedName>
        <fullName evidence="1">Uncharacterized protein</fullName>
    </submittedName>
</protein>
<reference evidence="1 2" key="1">
    <citation type="submission" date="2019-04" db="EMBL/GenBank/DDBJ databases">
        <authorList>
            <person name="Li M."/>
            <person name="Gao C."/>
        </authorList>
    </citation>
    <scope>NUCLEOTIDE SEQUENCE [LARGE SCALE GENOMIC DNA]</scope>
    <source>
        <strain evidence="1 2">BGMRC 2031</strain>
    </source>
</reference>
<evidence type="ECO:0000313" key="1">
    <source>
        <dbReference type="EMBL" id="TKI02733.1"/>
    </source>
</evidence>
<comment type="caution">
    <text evidence="1">The sequence shown here is derived from an EMBL/GenBank/DDBJ whole genome shotgun (WGS) entry which is preliminary data.</text>
</comment>
<dbReference type="Gene3D" id="2.40.30.20">
    <property type="match status" value="1"/>
</dbReference>
<accession>A0ABY2SDS3</accession>
<proteinExistence type="predicted"/>
<dbReference type="RefSeq" id="WP_136992871.1">
    <property type="nucleotide sequence ID" value="NZ_SZPQ01000063.1"/>
</dbReference>
<dbReference type="InterPro" id="IPR023366">
    <property type="entry name" value="ATP_synth_asu-like_sf"/>
</dbReference>
<sequence length="278" mass="28321">MANAPGMNPILTTNAAGSFSVQSNGLMQGMVFDDPETRYSLAAGILSTAETLPMWGGVGIFERIPADGQNPLGPVVGRAASFAALAGFSVFNQAHNGITTPQSNVPMMAGGMSVSYHRLGSRQRLAVACSAALVAAAPNSATNFAVGWDLTNQQLIPYQTVASTVTISSITWATGVATVTTAAAHGLSNGAYVNITGAVPAGYNGTYQVTVTGTTTFTYILATNPGAETTPGTVTAASAQLPVRVLSVNGGNSKVVTYDSINNFANWNVAGNAAVILI</sequence>
<name>A0ABY2SDS3_9HYPH</name>
<keyword evidence="2" id="KW-1185">Reference proteome</keyword>